<protein>
    <submittedName>
        <fullName evidence="3">SpoIIE family protein phosphatase</fullName>
    </submittedName>
</protein>
<dbReference type="SMART" id="SM00331">
    <property type="entry name" value="PP2C_SIG"/>
    <property type="match status" value="1"/>
</dbReference>
<keyword evidence="4" id="KW-1185">Reference proteome</keyword>
<dbReference type="Pfam" id="PF19732">
    <property type="entry name" value="SpoIIE_N"/>
    <property type="match status" value="1"/>
</dbReference>
<dbReference type="Pfam" id="PF07228">
    <property type="entry name" value="SpoIIE"/>
    <property type="match status" value="1"/>
</dbReference>
<dbReference type="PROSITE" id="PS51746">
    <property type="entry name" value="PPM_2"/>
    <property type="match status" value="1"/>
</dbReference>
<evidence type="ECO:0000313" key="4">
    <source>
        <dbReference type="Proteomes" id="UP001197875"/>
    </source>
</evidence>
<dbReference type="InterPro" id="IPR045768">
    <property type="entry name" value="SpoIIE_N"/>
</dbReference>
<dbReference type="AlphaFoldDB" id="A0AAE3J4F8"/>
<reference evidence="3 4" key="1">
    <citation type="submission" date="2021-10" db="EMBL/GenBank/DDBJ databases">
        <title>Anaerobic single-cell dispensing facilitates the cultivation of human gut bacteria.</title>
        <authorList>
            <person name="Afrizal A."/>
        </authorList>
    </citation>
    <scope>NUCLEOTIDE SEQUENCE [LARGE SCALE GENOMIC DNA]</scope>
    <source>
        <strain evidence="3 4">CLA-AA-H277</strain>
    </source>
</reference>
<dbReference type="Gene3D" id="3.60.40.10">
    <property type="entry name" value="PPM-type phosphatase domain"/>
    <property type="match status" value="1"/>
</dbReference>
<evidence type="ECO:0000259" key="2">
    <source>
        <dbReference type="PROSITE" id="PS51746"/>
    </source>
</evidence>
<comment type="caution">
    <text evidence="3">The sequence shown here is derived from an EMBL/GenBank/DDBJ whole genome shotgun (WGS) entry which is preliminary data.</text>
</comment>
<feature type="domain" description="PPM-type phosphatase" evidence="2">
    <location>
        <begin position="277"/>
        <end position="485"/>
    </location>
</feature>
<sequence length="488" mass="55616">MGELLMTVLLVSILWMILDLLKVFFQEHREGPGNEAVRDPGRQKLTQYAEAFEGLSETFLKLPKLKEDLEKDDREEILKETSHQVCRDCEAMEWCWSEHREDTLREAYDRLFSMEKGEEELPRLSFCIRSDRFLAELRLKYQLARQNLLWTNRLFASRRIMMDQFQEIAGIIRRAAGAIYEVDEVDTQVRRILEVQMKLHGIGVREMWKVERPDGCRELYVTMRALGKKRCVGMREAAACLSSACGERMIPARDSRMVINQDYSTVMFMPAPEYMMLCGAARVTRDGEVVSGDSFAVYHRDSGEMILSISDGMGSGPEAGQESSQTVELMEQFLNAGFDRETSIKMLHSVMLLRDSSCFSTMDLAAVNLYTGECELLKVGAAATFLKRGDWVETVSSTSMPMGIIGEADYECTKKQLRPGDFLVMVSDGILDAFPGNHGEDKVQELILNETTDNAAEMAKNILEEVLKFRRRKAEDDMTVLVGGLWRR</sequence>
<proteinExistence type="predicted"/>
<evidence type="ECO:0000313" key="3">
    <source>
        <dbReference type="EMBL" id="MCC2188397.1"/>
    </source>
</evidence>
<name>A0AAE3J4F8_9FIRM</name>
<gene>
    <name evidence="3" type="ORF">LKD71_00935</name>
</gene>
<dbReference type="EMBL" id="JAJEPR010000001">
    <property type="protein sequence ID" value="MCC2188397.1"/>
    <property type="molecule type" value="Genomic_DNA"/>
</dbReference>
<accession>A0AAE3J4F8</accession>
<dbReference type="PANTHER" id="PTHR43156">
    <property type="entry name" value="STAGE II SPORULATION PROTEIN E-RELATED"/>
    <property type="match status" value="1"/>
</dbReference>
<evidence type="ECO:0000256" key="1">
    <source>
        <dbReference type="ARBA" id="ARBA00022801"/>
    </source>
</evidence>
<keyword evidence="1" id="KW-0378">Hydrolase</keyword>
<dbReference type="PANTHER" id="PTHR43156:SF2">
    <property type="entry name" value="STAGE II SPORULATION PROTEIN E"/>
    <property type="match status" value="1"/>
</dbReference>
<dbReference type="Proteomes" id="UP001197875">
    <property type="component" value="Unassembled WGS sequence"/>
</dbReference>
<dbReference type="RefSeq" id="WP_227613995.1">
    <property type="nucleotide sequence ID" value="NZ_JAJEPR010000001.1"/>
</dbReference>
<organism evidence="3 4">
    <name type="scientific">Fusicatenibacter faecihominis</name>
    <dbReference type="NCBI Taxonomy" id="2881276"/>
    <lineage>
        <taxon>Bacteria</taxon>
        <taxon>Bacillati</taxon>
        <taxon>Bacillota</taxon>
        <taxon>Clostridia</taxon>
        <taxon>Lachnospirales</taxon>
        <taxon>Lachnospiraceae</taxon>
        <taxon>Fusicatenibacter</taxon>
    </lineage>
</organism>
<dbReference type="InterPro" id="IPR052016">
    <property type="entry name" value="Bact_Sigma-Reg"/>
</dbReference>
<dbReference type="GO" id="GO:0016791">
    <property type="term" value="F:phosphatase activity"/>
    <property type="evidence" value="ECO:0007669"/>
    <property type="project" value="TreeGrafter"/>
</dbReference>
<dbReference type="SUPFAM" id="SSF81606">
    <property type="entry name" value="PP2C-like"/>
    <property type="match status" value="1"/>
</dbReference>
<dbReference type="InterPro" id="IPR036457">
    <property type="entry name" value="PPM-type-like_dom_sf"/>
</dbReference>
<dbReference type="InterPro" id="IPR001932">
    <property type="entry name" value="PPM-type_phosphatase-like_dom"/>
</dbReference>